<name>A0ABW5XUX1_9SPHI</name>
<dbReference type="EMBL" id="JBHUON010000034">
    <property type="protein sequence ID" value="MFD2866751.1"/>
    <property type="molecule type" value="Genomic_DNA"/>
</dbReference>
<proteinExistence type="predicted"/>
<keyword evidence="1" id="KW-0732">Signal</keyword>
<evidence type="ECO:0000313" key="2">
    <source>
        <dbReference type="EMBL" id="MFD2866751.1"/>
    </source>
</evidence>
<feature type="signal peptide" evidence="1">
    <location>
        <begin position="1"/>
        <end position="20"/>
    </location>
</feature>
<keyword evidence="3" id="KW-1185">Reference proteome</keyword>
<comment type="caution">
    <text evidence="2">The sequence shown here is derived from an EMBL/GenBank/DDBJ whole genome shotgun (WGS) entry which is preliminary data.</text>
</comment>
<accession>A0ABW5XUX1</accession>
<gene>
    <name evidence="2" type="ORF">ACFSYC_18795</name>
</gene>
<reference evidence="3" key="1">
    <citation type="journal article" date="2019" name="Int. J. Syst. Evol. Microbiol.">
        <title>The Global Catalogue of Microorganisms (GCM) 10K type strain sequencing project: providing services to taxonomists for standard genome sequencing and annotation.</title>
        <authorList>
            <consortium name="The Broad Institute Genomics Platform"/>
            <consortium name="The Broad Institute Genome Sequencing Center for Infectious Disease"/>
            <person name="Wu L."/>
            <person name="Ma J."/>
        </authorList>
    </citation>
    <scope>NUCLEOTIDE SEQUENCE [LARGE SCALE GENOMIC DNA]</scope>
    <source>
        <strain evidence="3">KCTC 52232</strain>
    </source>
</reference>
<sequence>MKKFILSAVIATTISITAFADGIKKSSADNGEENVAYATLTQFKSDFENVSDVTWTVSKTSQKATFTQNNTIYTAYYDTVGEYWGLAHVVTLNNVEKQVKANLAKNYAGFKVESITRFDSQNEDPAVYFINVKNAAQALVLTVTAYDGEVKSIEKVK</sequence>
<protein>
    <recommendedName>
        <fullName evidence="4">PepSY-like beta-lactamase-inhibitor</fullName>
    </recommendedName>
</protein>
<dbReference type="RefSeq" id="WP_377130396.1">
    <property type="nucleotide sequence ID" value="NZ_JBHUHN010000001.1"/>
</dbReference>
<dbReference type="SUPFAM" id="SSF160574">
    <property type="entry name" value="BT0923-like"/>
    <property type="match status" value="1"/>
</dbReference>
<organism evidence="2 3">
    <name type="scientific">Mucilaginibacter antarcticus</name>
    <dbReference type="NCBI Taxonomy" id="1855725"/>
    <lineage>
        <taxon>Bacteria</taxon>
        <taxon>Pseudomonadati</taxon>
        <taxon>Bacteroidota</taxon>
        <taxon>Sphingobacteriia</taxon>
        <taxon>Sphingobacteriales</taxon>
        <taxon>Sphingobacteriaceae</taxon>
        <taxon>Mucilaginibacter</taxon>
    </lineage>
</organism>
<evidence type="ECO:0008006" key="4">
    <source>
        <dbReference type="Google" id="ProtNLM"/>
    </source>
</evidence>
<evidence type="ECO:0000256" key="1">
    <source>
        <dbReference type="SAM" id="SignalP"/>
    </source>
</evidence>
<evidence type="ECO:0000313" key="3">
    <source>
        <dbReference type="Proteomes" id="UP001597601"/>
    </source>
</evidence>
<dbReference type="Gene3D" id="3.10.450.360">
    <property type="match status" value="1"/>
</dbReference>
<feature type="chain" id="PRO_5046794480" description="PepSY-like beta-lactamase-inhibitor" evidence="1">
    <location>
        <begin position="21"/>
        <end position="157"/>
    </location>
</feature>
<dbReference type="Proteomes" id="UP001597601">
    <property type="component" value="Unassembled WGS sequence"/>
</dbReference>